<name>A0ABU7AP26_9TELE</name>
<dbReference type="Proteomes" id="UP001345963">
    <property type="component" value="Unassembled WGS sequence"/>
</dbReference>
<proteinExistence type="predicted"/>
<sequence length="79" mass="9191">MHPRYGRNKNCAKTCFGPSNSAVDQSAMSHVFHWYLLSPVAQKDELNWPLRNVQWQCLSSEAKRTLYRRHMTLGLSLKV</sequence>
<keyword evidence="2" id="KW-1185">Reference proteome</keyword>
<organism evidence="1 2">
    <name type="scientific">Ataeniobius toweri</name>
    <dbReference type="NCBI Taxonomy" id="208326"/>
    <lineage>
        <taxon>Eukaryota</taxon>
        <taxon>Metazoa</taxon>
        <taxon>Chordata</taxon>
        <taxon>Craniata</taxon>
        <taxon>Vertebrata</taxon>
        <taxon>Euteleostomi</taxon>
        <taxon>Actinopterygii</taxon>
        <taxon>Neopterygii</taxon>
        <taxon>Teleostei</taxon>
        <taxon>Neoteleostei</taxon>
        <taxon>Acanthomorphata</taxon>
        <taxon>Ovalentaria</taxon>
        <taxon>Atherinomorphae</taxon>
        <taxon>Cyprinodontiformes</taxon>
        <taxon>Goodeidae</taxon>
        <taxon>Ataeniobius</taxon>
    </lineage>
</organism>
<evidence type="ECO:0000313" key="1">
    <source>
        <dbReference type="EMBL" id="MED6239794.1"/>
    </source>
</evidence>
<evidence type="ECO:0000313" key="2">
    <source>
        <dbReference type="Proteomes" id="UP001345963"/>
    </source>
</evidence>
<gene>
    <name evidence="1" type="ORF">ATANTOWER_011257</name>
</gene>
<accession>A0ABU7AP26</accession>
<comment type="caution">
    <text evidence="1">The sequence shown here is derived from an EMBL/GenBank/DDBJ whole genome shotgun (WGS) entry which is preliminary data.</text>
</comment>
<dbReference type="EMBL" id="JAHUTI010022121">
    <property type="protein sequence ID" value="MED6239794.1"/>
    <property type="molecule type" value="Genomic_DNA"/>
</dbReference>
<protein>
    <submittedName>
        <fullName evidence="1">Uncharacterized protein</fullName>
    </submittedName>
</protein>
<reference evidence="1 2" key="1">
    <citation type="submission" date="2021-07" db="EMBL/GenBank/DDBJ databases">
        <authorList>
            <person name="Palmer J.M."/>
        </authorList>
    </citation>
    <scope>NUCLEOTIDE SEQUENCE [LARGE SCALE GENOMIC DNA]</scope>
    <source>
        <strain evidence="1 2">AT_MEX2019</strain>
        <tissue evidence="1">Muscle</tissue>
    </source>
</reference>